<dbReference type="HOGENOM" id="CLU_027198_0_0_11"/>
<dbReference type="OrthoDB" id="3848913at2"/>
<dbReference type="EMBL" id="CP003788">
    <property type="protein sequence ID" value="AFR08976.1"/>
    <property type="molecule type" value="Genomic_DNA"/>
</dbReference>
<evidence type="ECO:0000313" key="3">
    <source>
        <dbReference type="Proteomes" id="UP000003779"/>
    </source>
</evidence>
<dbReference type="eggNOG" id="ENOG502ZMWA">
    <property type="taxonomic scope" value="Bacteria"/>
</dbReference>
<dbReference type="AlphaFoldDB" id="J7L8G6"/>
<dbReference type="KEGG" id="nal:B005_3465"/>
<gene>
    <name evidence="2" type="ordered locus">B005_3465</name>
</gene>
<dbReference type="Proteomes" id="UP000003779">
    <property type="component" value="Chromosome"/>
</dbReference>
<name>J7L8G6_NOCAA</name>
<sequence length="677" mass="74448">METPPTRIISGNDGAVNTGEGSQYNDASVHHGTGDINHHHYFSGSAEAARFAMDDRGRLRRPRTVVASQRLEELRAHYVAPTGYDEEKRRRELEEHGVLVLTGPPGVGKRTCAQLTLVPKGSEGLVDLREVQVEVDPRPTLDAGEIQEGERLMVELIGLTCSVSELRTSLVSLVSQAQNVKARLILLAEEEDVRDLPDELRERSVTLRRPHGTKVLYRHLVRYGLLPDHRHESTALPMELPLLPGPVVEWLGRASMSEIEGLARRAGEDHQSEGGRVGLGERLERALGQGHPAADKAVAEAEAEGRGRAILLAAAFLEGAELDRHSAAVERLLPIVRTPEDETPPLERAGFTKEIARVGVTLDEERRIGFSSPGYGRAVREAFWDSYPHLQGEFAAWIDTCLDDPGLSPVDRDAVAERWAGQALRAQRLEELFERVYKWSFEHGPQAALLLSSILEDTRHGGAARQQIYRWARTEALPGATAYVLVAVCSEVLVTTHPDQALVRLHHLAGNKDPDAAAAARSALLRLAEDPFLYRRLLRRVSNKLAGPDRRNRPIDGDLFEDLTTPARLVDGPRPQARRPDVGAWTRAGLPVVLFRDAAAASRYCERLLEHPGALADILARWLVTAAMDSGRLSSLYAAALRWASGGESGSRRSRADALLRHIDAAQGLDLSPRPLA</sequence>
<evidence type="ECO:0000313" key="2">
    <source>
        <dbReference type="EMBL" id="AFR08976.1"/>
    </source>
</evidence>
<dbReference type="PATRIC" id="fig|1205910.3.peg.3275"/>
<proteinExistence type="predicted"/>
<protein>
    <submittedName>
        <fullName evidence="2">Uncharacterized protein</fullName>
    </submittedName>
</protein>
<reference evidence="3" key="2">
    <citation type="submission" date="2012-08" db="EMBL/GenBank/DDBJ databases">
        <title>Whole-genome sequence of Nocardiopsis alba strain ATCC BAA-2165 associated with honeybees.</title>
        <authorList>
            <person name="Qiao J."/>
            <person name="Chen L."/>
            <person name="Li Y."/>
            <person name="Wang J."/>
            <person name="Zhang W."/>
            <person name="Chen S."/>
        </authorList>
    </citation>
    <scope>NUCLEOTIDE SEQUENCE [LARGE SCALE GENOMIC DNA]</scope>
    <source>
        <strain evidence="3">ATCC BAA-2165 / BE74</strain>
    </source>
</reference>
<feature type="region of interest" description="Disordered" evidence="1">
    <location>
        <begin position="1"/>
        <end position="32"/>
    </location>
</feature>
<evidence type="ECO:0000256" key="1">
    <source>
        <dbReference type="SAM" id="MobiDB-lite"/>
    </source>
</evidence>
<dbReference type="STRING" id="1205910.B005_3465"/>
<organism evidence="2 3">
    <name type="scientific">Nocardiopsis alba (strain ATCC BAA-2165 / BE74)</name>
    <dbReference type="NCBI Taxonomy" id="1205910"/>
    <lineage>
        <taxon>Bacteria</taxon>
        <taxon>Bacillati</taxon>
        <taxon>Actinomycetota</taxon>
        <taxon>Actinomycetes</taxon>
        <taxon>Streptosporangiales</taxon>
        <taxon>Nocardiopsidaceae</taxon>
        <taxon>Nocardiopsis</taxon>
    </lineage>
</organism>
<accession>J7L8G6</accession>
<reference evidence="2 3" key="1">
    <citation type="journal article" date="2012" name="J. Bacteriol.">
        <title>Whole-Genome Sequence of Nocardiopsis alba Strain ATCC BAA-2165, Associated with Honeybees.</title>
        <authorList>
            <person name="Qiao J."/>
            <person name="Chen L."/>
            <person name="Li Y."/>
            <person name="Wang J."/>
            <person name="Zhang W."/>
            <person name="Chen S."/>
        </authorList>
    </citation>
    <scope>NUCLEOTIDE SEQUENCE [LARGE SCALE GENOMIC DNA]</scope>
    <source>
        <strain evidence="3">ATCC BAA-2165 / BE74</strain>
    </source>
</reference>